<keyword evidence="3" id="KW-1185">Reference proteome</keyword>
<evidence type="ECO:0000313" key="2">
    <source>
        <dbReference type="EMBL" id="MFD1783138.1"/>
    </source>
</evidence>
<dbReference type="Pfam" id="PF07883">
    <property type="entry name" value="Cupin_2"/>
    <property type="match status" value="1"/>
</dbReference>
<comment type="caution">
    <text evidence="2">The sequence shown here is derived from an EMBL/GenBank/DDBJ whole genome shotgun (WGS) entry which is preliminary data.</text>
</comment>
<dbReference type="Gene3D" id="2.60.120.10">
    <property type="entry name" value="Jelly Rolls"/>
    <property type="match status" value="1"/>
</dbReference>
<dbReference type="InterPro" id="IPR013096">
    <property type="entry name" value="Cupin_2"/>
</dbReference>
<dbReference type="InterPro" id="IPR014710">
    <property type="entry name" value="RmlC-like_jellyroll"/>
</dbReference>
<accession>A0ABW4MZE2</accession>
<name>A0ABW4MZE2_9CAUL</name>
<dbReference type="Proteomes" id="UP001597237">
    <property type="component" value="Unassembled WGS sequence"/>
</dbReference>
<dbReference type="SUPFAM" id="SSF51182">
    <property type="entry name" value="RmlC-like cupins"/>
    <property type="match status" value="1"/>
</dbReference>
<protein>
    <submittedName>
        <fullName evidence="2">Cupin domain-containing protein</fullName>
    </submittedName>
</protein>
<sequence length="104" mass="11008">MKNVSTLNLASLAQELSGAWGRSVLGDVGGVKLKLFRTDGQGLDPEVHEDWAEALLMVEGDLTLVLDGEDVRLSAGDLQLIPAGCVHAIRPGAKAAFLLFDPEP</sequence>
<reference evidence="3" key="1">
    <citation type="journal article" date="2019" name="Int. J. Syst. Evol. Microbiol.">
        <title>The Global Catalogue of Microorganisms (GCM) 10K type strain sequencing project: providing services to taxonomists for standard genome sequencing and annotation.</title>
        <authorList>
            <consortium name="The Broad Institute Genomics Platform"/>
            <consortium name="The Broad Institute Genome Sequencing Center for Infectious Disease"/>
            <person name="Wu L."/>
            <person name="Ma J."/>
        </authorList>
    </citation>
    <scope>NUCLEOTIDE SEQUENCE [LARGE SCALE GENOMIC DNA]</scope>
    <source>
        <strain evidence="3">DFY28</strain>
    </source>
</reference>
<dbReference type="EMBL" id="JBHUEY010000001">
    <property type="protein sequence ID" value="MFD1783138.1"/>
    <property type="molecule type" value="Genomic_DNA"/>
</dbReference>
<dbReference type="RefSeq" id="WP_377284283.1">
    <property type="nucleotide sequence ID" value="NZ_JBHRSI010000015.1"/>
</dbReference>
<proteinExistence type="predicted"/>
<organism evidence="2 3">
    <name type="scientific">Phenylobacterium terrae</name>
    <dbReference type="NCBI Taxonomy" id="2665495"/>
    <lineage>
        <taxon>Bacteria</taxon>
        <taxon>Pseudomonadati</taxon>
        <taxon>Pseudomonadota</taxon>
        <taxon>Alphaproteobacteria</taxon>
        <taxon>Caulobacterales</taxon>
        <taxon>Caulobacteraceae</taxon>
        <taxon>Phenylobacterium</taxon>
    </lineage>
</organism>
<evidence type="ECO:0000313" key="3">
    <source>
        <dbReference type="Proteomes" id="UP001597237"/>
    </source>
</evidence>
<feature type="domain" description="Cupin type-2" evidence="1">
    <location>
        <begin position="42"/>
        <end position="90"/>
    </location>
</feature>
<gene>
    <name evidence="2" type="ORF">ACFSC0_07015</name>
</gene>
<evidence type="ECO:0000259" key="1">
    <source>
        <dbReference type="Pfam" id="PF07883"/>
    </source>
</evidence>
<dbReference type="InterPro" id="IPR011051">
    <property type="entry name" value="RmlC_Cupin_sf"/>
</dbReference>